<feature type="domain" description="Flagellin C-terminal" evidence="1">
    <location>
        <begin position="260"/>
        <end position="329"/>
    </location>
</feature>
<dbReference type="KEGG" id="lit:FPZ52_10855"/>
<protein>
    <recommendedName>
        <fullName evidence="1">Flagellin C-terminal domain-containing protein</fullName>
    </recommendedName>
</protein>
<proteinExistence type="predicted"/>
<dbReference type="RefSeq" id="WP_146365442.1">
    <property type="nucleotide sequence ID" value="NZ_CP042261.1"/>
</dbReference>
<organism evidence="2 3">
    <name type="scientific">Qingshengfaniella alkalisoli</name>
    <dbReference type="NCBI Taxonomy" id="2599296"/>
    <lineage>
        <taxon>Bacteria</taxon>
        <taxon>Pseudomonadati</taxon>
        <taxon>Pseudomonadota</taxon>
        <taxon>Alphaproteobacteria</taxon>
        <taxon>Rhodobacterales</taxon>
        <taxon>Paracoccaceae</taxon>
        <taxon>Qingshengfaniella</taxon>
    </lineage>
</organism>
<evidence type="ECO:0000313" key="2">
    <source>
        <dbReference type="EMBL" id="QDY70067.1"/>
    </source>
</evidence>
<keyword evidence="3" id="KW-1185">Reference proteome</keyword>
<sequence>MSISIGDLARTVALTRQTSGLKVELDRSLIELTTGTTSDISKAVKGDFTSLAAIDRSITMYSAYDYSSTEAARLASAQQDALDDLHVMLQSRGTQLAAAASVGMDSSVKAILSETRSDFDMALSRLNTTTGGRAAFAGADTQGAVMVSADEILTSLRTAIGLAATAEDVMAEVDAWFDAPGGGFETDGYLGSADALSPIRLDDNRSVSLDTTALDSALRDTLKGFAVGSLVQDGLLESNDAEQSKLAKIAGEEMIGAQDGLVALRASIGTSQAKIESATVRNAVQLSALTQARSEIVGVDQYEAANRLSAVQAQLETLYTVTARLSQLSLAKALG</sequence>
<dbReference type="Gene3D" id="1.20.1330.10">
    <property type="entry name" value="f41 fragment of flagellin, N-terminal domain"/>
    <property type="match status" value="1"/>
</dbReference>
<dbReference type="OrthoDB" id="7312911at2"/>
<reference evidence="2 3" key="1">
    <citation type="submission" date="2019-07" db="EMBL/GenBank/DDBJ databases">
        <title>Litoreibacter alkalisoli sp. nov., isolated from saline-alkaline soil.</title>
        <authorList>
            <person name="Wang S."/>
            <person name="Xu L."/>
            <person name="Xing Y.-T."/>
            <person name="Sun J.-Q."/>
        </authorList>
    </citation>
    <scope>NUCLEOTIDE SEQUENCE [LARGE SCALE GENOMIC DNA]</scope>
    <source>
        <strain evidence="2 3">LN3S51</strain>
    </source>
</reference>
<dbReference type="InterPro" id="IPR046358">
    <property type="entry name" value="Flagellin_C"/>
</dbReference>
<gene>
    <name evidence="2" type="ORF">FPZ52_10855</name>
</gene>
<dbReference type="AlphaFoldDB" id="A0A5B8J6K2"/>
<evidence type="ECO:0000259" key="1">
    <source>
        <dbReference type="Pfam" id="PF00700"/>
    </source>
</evidence>
<dbReference type="Pfam" id="PF00700">
    <property type="entry name" value="Flagellin_C"/>
    <property type="match status" value="1"/>
</dbReference>
<dbReference type="EMBL" id="CP042261">
    <property type="protein sequence ID" value="QDY70067.1"/>
    <property type="molecule type" value="Genomic_DNA"/>
</dbReference>
<accession>A0A5B8J6K2</accession>
<dbReference type="Proteomes" id="UP000318483">
    <property type="component" value="Chromosome"/>
</dbReference>
<evidence type="ECO:0000313" key="3">
    <source>
        <dbReference type="Proteomes" id="UP000318483"/>
    </source>
</evidence>
<name>A0A5B8J6K2_9RHOB</name>
<dbReference type="SUPFAM" id="SSF64518">
    <property type="entry name" value="Phase 1 flagellin"/>
    <property type="match status" value="1"/>
</dbReference>